<organism evidence="1 2">
    <name type="scientific">Psilocybe cf. subviscida</name>
    <dbReference type="NCBI Taxonomy" id="2480587"/>
    <lineage>
        <taxon>Eukaryota</taxon>
        <taxon>Fungi</taxon>
        <taxon>Dikarya</taxon>
        <taxon>Basidiomycota</taxon>
        <taxon>Agaricomycotina</taxon>
        <taxon>Agaricomycetes</taxon>
        <taxon>Agaricomycetidae</taxon>
        <taxon>Agaricales</taxon>
        <taxon>Agaricineae</taxon>
        <taxon>Strophariaceae</taxon>
        <taxon>Psilocybe</taxon>
    </lineage>
</organism>
<dbReference type="OrthoDB" id="2269034at2759"/>
<accession>A0A8H5AW45</accession>
<evidence type="ECO:0000313" key="2">
    <source>
        <dbReference type="Proteomes" id="UP000567179"/>
    </source>
</evidence>
<dbReference type="AlphaFoldDB" id="A0A8H5AW45"/>
<evidence type="ECO:0008006" key="3">
    <source>
        <dbReference type="Google" id="ProtNLM"/>
    </source>
</evidence>
<dbReference type="Gene3D" id="1.20.1280.50">
    <property type="match status" value="1"/>
</dbReference>
<dbReference type="EMBL" id="JAACJJ010000056">
    <property type="protein sequence ID" value="KAF5312024.1"/>
    <property type="molecule type" value="Genomic_DNA"/>
</dbReference>
<protein>
    <recommendedName>
        <fullName evidence="3">F-box domain-containing protein</fullName>
    </recommendedName>
</protein>
<keyword evidence="2" id="KW-1185">Reference proteome</keyword>
<dbReference type="Proteomes" id="UP000567179">
    <property type="component" value="Unassembled WGS sequence"/>
</dbReference>
<sequence>MALCHMCRGSGMLSEAPCLAKPLDLRCVPCAELADLDEKIAELQARRLKMLSNINQEHEPLTNHLPIEICAKIFQQVLPSVDLLSKVHEDDQNPVDGQTPRQVSSVPLLISQVCRTWREICHSTPHLWTVLTLYIGGKASPVTSAADTLAWAWIARAGVSLPLSIILFEWNQRNSAGRHPTYFLSVFNLIATYAPRLSYLQATISKLALGELCRRYQDRSSLKTLRVFTLTGGEPGIIDNGPKFRPLRLHISRVDWRWVAIDTSTLTHVEITWLFVSECVALIGNSPLLVSCSFDSPQPPTPFPDNNQPLTHSRLKYLRIWHLPDHSMLAYILSKFKFPSLDSLSLRPAHESQQAAFVAVVQHLQRSGSSLRTLSFSNLSLQTSEEYSHFTQLIDIMAPMLHELNLPGEYDYRYGDTHKRHLSSFFESLLPRLRNLRSLTVFSPTEEWLYMLRGLLKGSLVLVTETTQQLSVGLWSPLSPLRLIGSHKLTVAVADYNAHDRAHPLKAADVQDMIEIMQHQLVSLEVRYSSIQPLDPRTPENGINISNEVPTALYRLLEKMQA</sequence>
<dbReference type="SUPFAM" id="SSF52047">
    <property type="entry name" value="RNI-like"/>
    <property type="match status" value="1"/>
</dbReference>
<dbReference type="SUPFAM" id="SSF81383">
    <property type="entry name" value="F-box domain"/>
    <property type="match status" value="1"/>
</dbReference>
<reference evidence="1 2" key="1">
    <citation type="journal article" date="2020" name="ISME J.">
        <title>Uncovering the hidden diversity of litter-decomposition mechanisms in mushroom-forming fungi.</title>
        <authorList>
            <person name="Floudas D."/>
            <person name="Bentzer J."/>
            <person name="Ahren D."/>
            <person name="Johansson T."/>
            <person name="Persson P."/>
            <person name="Tunlid A."/>
        </authorList>
    </citation>
    <scope>NUCLEOTIDE SEQUENCE [LARGE SCALE GENOMIC DNA]</scope>
    <source>
        <strain evidence="1 2">CBS 101986</strain>
    </source>
</reference>
<gene>
    <name evidence="1" type="ORF">D9619_002398</name>
</gene>
<evidence type="ECO:0000313" key="1">
    <source>
        <dbReference type="EMBL" id="KAF5312024.1"/>
    </source>
</evidence>
<dbReference type="InterPro" id="IPR036047">
    <property type="entry name" value="F-box-like_dom_sf"/>
</dbReference>
<proteinExistence type="predicted"/>
<name>A0A8H5AW45_9AGAR</name>
<comment type="caution">
    <text evidence="1">The sequence shown here is derived from an EMBL/GenBank/DDBJ whole genome shotgun (WGS) entry which is preliminary data.</text>
</comment>